<dbReference type="InterPro" id="IPR007423">
    <property type="entry name" value="Sel_put"/>
</dbReference>
<evidence type="ECO:0000313" key="1">
    <source>
        <dbReference type="EMBL" id="MEE4021890.1"/>
    </source>
</evidence>
<name>A0ABU7MNK3_9ACTN</name>
<comment type="caution">
    <text evidence="1">The sequence shown here is derived from an EMBL/GenBank/DDBJ whole genome shotgun (WGS) entry which is preliminary data.</text>
</comment>
<sequence length="63" mass="7612">MGRLRRVVDAVRWYVGSLMGDHDYRRYVEHMARTHPREPVLSESDYWRGRYADQDRRPGARCC</sequence>
<dbReference type="EMBL" id="JAZDUE010000001">
    <property type="protein sequence ID" value="MEE4021890.1"/>
    <property type="molecule type" value="Genomic_DNA"/>
</dbReference>
<dbReference type="Proteomes" id="UP001335729">
    <property type="component" value="Unassembled WGS sequence"/>
</dbReference>
<protein>
    <submittedName>
        <fullName evidence="1">YbdD/YjiX family protein</fullName>
    </submittedName>
</protein>
<dbReference type="RefSeq" id="WP_330503188.1">
    <property type="nucleotide sequence ID" value="NZ_JAZDUE010000001.1"/>
</dbReference>
<gene>
    <name evidence="1" type="ORF">V1Y59_02275</name>
</gene>
<dbReference type="Pfam" id="PF04328">
    <property type="entry name" value="Sel_put"/>
    <property type="match status" value="1"/>
</dbReference>
<reference evidence="1 2" key="1">
    <citation type="submission" date="2024-01" db="EMBL/GenBank/DDBJ databases">
        <title>Draft genome sequence of Gordonia sp. PKS22-38.</title>
        <authorList>
            <person name="Suphannarot A."/>
            <person name="Mingma R."/>
        </authorList>
    </citation>
    <scope>NUCLEOTIDE SEQUENCE [LARGE SCALE GENOMIC DNA]</scope>
    <source>
        <strain evidence="1 2">PKS22-38</strain>
    </source>
</reference>
<proteinExistence type="predicted"/>
<organism evidence="1 2">
    <name type="scientific">Gordonia prachuapensis</name>
    <dbReference type="NCBI Taxonomy" id="3115651"/>
    <lineage>
        <taxon>Bacteria</taxon>
        <taxon>Bacillati</taxon>
        <taxon>Actinomycetota</taxon>
        <taxon>Actinomycetes</taxon>
        <taxon>Mycobacteriales</taxon>
        <taxon>Gordoniaceae</taxon>
        <taxon>Gordonia</taxon>
    </lineage>
</organism>
<keyword evidence="2" id="KW-1185">Reference proteome</keyword>
<accession>A0ABU7MNK3</accession>
<evidence type="ECO:0000313" key="2">
    <source>
        <dbReference type="Proteomes" id="UP001335729"/>
    </source>
</evidence>